<reference evidence="4 5" key="1">
    <citation type="journal article" date="2009" name="Int. J. Syst. Evol. Microbiol.">
        <title>Transfer of Teichococcus ludipueritiae and Muricoccus roseus to the genus Roseomonas, as Roseomonas ludipueritiae comb. nov. and Roseomonas rosea comb. nov., respectively, and emended description of the genus Roseomonas.</title>
        <authorList>
            <person name="Sanchez-Porro C."/>
            <person name="Gallego V."/>
            <person name="Busse H.J."/>
            <person name="Kampfer P."/>
            <person name="Ventosa A."/>
        </authorList>
    </citation>
    <scope>NUCLEOTIDE SEQUENCE [LARGE SCALE GENOMIC DNA]</scope>
    <source>
        <strain evidence="4 5">DSM 14915</strain>
    </source>
</reference>
<dbReference type="InterPro" id="IPR003781">
    <property type="entry name" value="CoA-bd"/>
</dbReference>
<keyword evidence="1" id="KW-0816">Tricarboxylic acid cycle</keyword>
<feature type="domain" description="ATP-grasp" evidence="3">
    <location>
        <begin position="484"/>
        <end position="520"/>
    </location>
</feature>
<comment type="caution">
    <text evidence="4">The sequence shown here is derived from an EMBL/GenBank/DDBJ whole genome shotgun (WGS) entry which is preliminary data.</text>
</comment>
<evidence type="ECO:0000256" key="2">
    <source>
        <dbReference type="PROSITE-ProRule" id="PRU00409"/>
    </source>
</evidence>
<keyword evidence="2" id="KW-0547">Nucleotide-binding</keyword>
<dbReference type="Pfam" id="PF13549">
    <property type="entry name" value="ATP-grasp_5"/>
    <property type="match status" value="1"/>
</dbReference>
<dbReference type="Gene3D" id="3.30.1490.20">
    <property type="entry name" value="ATP-grasp fold, A domain"/>
    <property type="match status" value="1"/>
</dbReference>
<evidence type="ECO:0000313" key="4">
    <source>
        <dbReference type="EMBL" id="MBC9176083.1"/>
    </source>
</evidence>
<dbReference type="RefSeq" id="WP_187777270.1">
    <property type="nucleotide sequence ID" value="NZ_JBHTKP010000001.1"/>
</dbReference>
<organism evidence="4 5">
    <name type="scientific">Pseudoroseomonas ludipueritiae</name>
    <dbReference type="NCBI Taxonomy" id="198093"/>
    <lineage>
        <taxon>Bacteria</taxon>
        <taxon>Pseudomonadati</taxon>
        <taxon>Pseudomonadota</taxon>
        <taxon>Alphaproteobacteria</taxon>
        <taxon>Acetobacterales</taxon>
        <taxon>Acetobacteraceae</taxon>
        <taxon>Pseudoroseomonas</taxon>
    </lineage>
</organism>
<dbReference type="PANTHER" id="PTHR42793:SF4">
    <property type="entry name" value="BLL6376 PROTEIN"/>
    <property type="match status" value="1"/>
</dbReference>
<evidence type="ECO:0000313" key="5">
    <source>
        <dbReference type="Proteomes" id="UP000603940"/>
    </source>
</evidence>
<name>A0ABR7R349_9PROT</name>
<evidence type="ECO:0000256" key="1">
    <source>
        <dbReference type="ARBA" id="ARBA00022532"/>
    </source>
</evidence>
<dbReference type="PANTHER" id="PTHR42793">
    <property type="entry name" value="COA BINDING DOMAIN CONTAINING PROTEIN"/>
    <property type="match status" value="1"/>
</dbReference>
<keyword evidence="2" id="KW-0067">ATP-binding</keyword>
<dbReference type="Pfam" id="PF13380">
    <property type="entry name" value="CoA_binding_2"/>
    <property type="match status" value="1"/>
</dbReference>
<dbReference type="SUPFAM" id="SSF51735">
    <property type="entry name" value="NAD(P)-binding Rossmann-fold domains"/>
    <property type="match status" value="1"/>
</dbReference>
<dbReference type="InterPro" id="IPR011761">
    <property type="entry name" value="ATP-grasp"/>
</dbReference>
<sequence length="702" mass="73141">MHRLEKLFRPGSIAVVGASGDPAKLGGRVLRHLTSFGYSGRIFPINLSGKPVQGHPSWPSVLGLPEVPDSALIVLPAPLVARALEDCATKGILQVQILSSGFAEEGGEGPAMQEELVRIARRHGMRFTGPNALGSISPADGFFGTFSSLLDTARPGPGRIGVATQSGAYGSHVYAAASFRGLGISRAIATGNEADLDVADCIDYLVEDAGTTVICAALEGCQDGGKLRRALLKAAAARKPVVIMKVGSTEAGAAAAATHTGSLAGEDRIIDTVFRECGAYRAASIEEMIDIAYVCATGPRPPSRDVGILTLSGGIGVLMADACIGAGLALPPMPAATMEAILEIQPVAGGRNPIDTTAQLNRGLQIFEGISQEMMRGADLGTVMAYMAHLGRNLERFPPLEQSLAALRRNFPDRLVVAVMTHVEEIRLRLEALGIPVFEDPTRAVKAVAGATFSRILQQAAMSAPDVARAAPLRLEAGNEAAAKAVLGAAGIPVLPEHACASPEEAQAAAEMLGYPVVMKILSADIPHKTEVGGVLLNLANAASVTEGFHELLRRAKAAKPSARLDGVLVAPMVRGGLETIIGVQRDPVFGPMVMFGLGGVAVELFSDVAFATAPLTPARAEALIDAVKGARLLEGWRGSRPLDRRALVDALCHISEFAVAHEDSVASVEINPFLVREEGALALDALIAPREEAAQPMAVAD</sequence>
<dbReference type="Proteomes" id="UP000603940">
    <property type="component" value="Unassembled WGS sequence"/>
</dbReference>
<keyword evidence="4" id="KW-0436">Ligase</keyword>
<dbReference type="InterPro" id="IPR036291">
    <property type="entry name" value="NAD(P)-bd_dom_sf"/>
</dbReference>
<dbReference type="Pfam" id="PF13607">
    <property type="entry name" value="Succ_CoA_lig"/>
    <property type="match status" value="1"/>
</dbReference>
<keyword evidence="5" id="KW-1185">Reference proteome</keyword>
<dbReference type="InterPro" id="IPR013815">
    <property type="entry name" value="ATP_grasp_subdomain_1"/>
</dbReference>
<dbReference type="SUPFAM" id="SSF56059">
    <property type="entry name" value="Glutathione synthetase ATP-binding domain-like"/>
    <property type="match status" value="1"/>
</dbReference>
<dbReference type="GO" id="GO:0016874">
    <property type="term" value="F:ligase activity"/>
    <property type="evidence" value="ECO:0007669"/>
    <property type="project" value="UniProtKB-KW"/>
</dbReference>
<accession>A0ABR7R349</accession>
<dbReference type="PROSITE" id="PS50975">
    <property type="entry name" value="ATP_GRASP"/>
    <property type="match status" value="1"/>
</dbReference>
<dbReference type="InterPro" id="IPR016102">
    <property type="entry name" value="Succinyl-CoA_synth-like"/>
</dbReference>
<proteinExistence type="predicted"/>
<dbReference type="SMART" id="SM00881">
    <property type="entry name" value="CoA_binding"/>
    <property type="match status" value="1"/>
</dbReference>
<dbReference type="Gene3D" id="3.40.50.261">
    <property type="entry name" value="Succinyl-CoA synthetase domains"/>
    <property type="match status" value="2"/>
</dbReference>
<dbReference type="Gene3D" id="3.30.470.20">
    <property type="entry name" value="ATP-grasp fold, B domain"/>
    <property type="match status" value="1"/>
</dbReference>
<dbReference type="Gene3D" id="3.40.50.720">
    <property type="entry name" value="NAD(P)-binding Rossmann-like Domain"/>
    <property type="match status" value="1"/>
</dbReference>
<dbReference type="InterPro" id="IPR032875">
    <property type="entry name" value="Succ_CoA_lig_flav_dom"/>
</dbReference>
<gene>
    <name evidence="4" type="ORF">IBL25_03870</name>
</gene>
<evidence type="ECO:0000259" key="3">
    <source>
        <dbReference type="PROSITE" id="PS50975"/>
    </source>
</evidence>
<protein>
    <submittedName>
        <fullName evidence="4">Acetate--CoA ligase family protein</fullName>
    </submittedName>
</protein>
<dbReference type="EMBL" id="JACTUZ010000007">
    <property type="protein sequence ID" value="MBC9176083.1"/>
    <property type="molecule type" value="Genomic_DNA"/>
</dbReference>
<dbReference type="SUPFAM" id="SSF52210">
    <property type="entry name" value="Succinyl-CoA synthetase domains"/>
    <property type="match status" value="2"/>
</dbReference>